<feature type="region of interest" description="Disordered" evidence="7">
    <location>
        <begin position="481"/>
        <end position="517"/>
    </location>
</feature>
<dbReference type="OrthoDB" id="3341476at2759"/>
<keyword evidence="10" id="KW-1185">Reference proteome</keyword>
<dbReference type="InterPro" id="IPR043502">
    <property type="entry name" value="DNA/RNA_pol_sf"/>
</dbReference>
<dbReference type="Gene3D" id="3.10.10.10">
    <property type="entry name" value="HIV Type 1 Reverse Transcriptase, subunit A, domain 1"/>
    <property type="match status" value="1"/>
</dbReference>
<dbReference type="Gene3D" id="3.30.70.270">
    <property type="match status" value="3"/>
</dbReference>
<feature type="domain" description="CCHC-type" evidence="8">
    <location>
        <begin position="470"/>
        <end position="485"/>
    </location>
</feature>
<dbReference type="InterPro" id="IPR041577">
    <property type="entry name" value="RT_RNaseH_2"/>
</dbReference>
<evidence type="ECO:0000256" key="4">
    <source>
        <dbReference type="ARBA" id="ARBA00023125"/>
    </source>
</evidence>
<dbReference type="InterPro" id="IPR043128">
    <property type="entry name" value="Rev_trsase/Diguanyl_cyclase"/>
</dbReference>
<dbReference type="SUPFAM" id="SSF56672">
    <property type="entry name" value="DNA/RNA polymerases"/>
    <property type="match status" value="1"/>
</dbReference>
<feature type="compositionally biased region" description="Basic and acidic residues" evidence="7">
    <location>
        <begin position="369"/>
        <end position="381"/>
    </location>
</feature>
<reference evidence="9 10" key="1">
    <citation type="submission" date="2020-01" db="EMBL/GenBank/DDBJ databases">
        <authorList>
            <person name="Gupta K D."/>
        </authorList>
    </citation>
    <scope>NUCLEOTIDE SEQUENCE [LARGE SCALE GENOMIC DNA]</scope>
</reference>
<evidence type="ECO:0000256" key="7">
    <source>
        <dbReference type="SAM" id="MobiDB-lite"/>
    </source>
</evidence>
<dbReference type="FunFam" id="3.30.70.270:FF:000003">
    <property type="entry name" value="Transposon Ty3-G Gag-Pol polyprotein"/>
    <property type="match status" value="1"/>
</dbReference>
<dbReference type="SMART" id="SM00343">
    <property type="entry name" value="ZnF_C2HC"/>
    <property type="match status" value="1"/>
</dbReference>
<dbReference type="GO" id="GO:0006508">
    <property type="term" value="P:proteolysis"/>
    <property type="evidence" value="ECO:0007669"/>
    <property type="project" value="UniProtKB-KW"/>
</dbReference>
<keyword evidence="3" id="KW-0378">Hydrolase</keyword>
<name>A0A8S0W0U6_CYCAE</name>
<keyword evidence="6" id="KW-0863">Zinc-finger</keyword>
<feature type="compositionally biased region" description="Basic and acidic residues" evidence="7">
    <location>
        <begin position="450"/>
        <end position="459"/>
    </location>
</feature>
<accession>A0A8S0W0U6</accession>
<sequence length="1122" mass="124591">MHPTTSSNSLSTWLQVGLVKQGLPNKLVFKKPCFPSPVIVVQRFQHSNNLSNLLHETLSLLILHPAQLYPETPTRAPASVSAPYLDNPWAPEPQGPLSPLQTPAHFPPAESTYLRTGTYQPTGFHTPVPLSPALPTVLEQMETESTDHSGSEPAEIRFLQNQTQLTEAIHLMARNMLNMPMMQPRQELTPRPKLKAPDVFDGTSAQKLDPFLVQCMMYILLRPHKFTTEDSKVGFIMSYLSGSPYNWFQSQITAALETGMTQPLPWLSDVALFVQELKQLFGPRDPVADAVNHLENLTFRDSGKATRYTLEFNQYAGRTGWNERALYHQYYKGLPNRIKDEFPRMGKPTTLISLQRTAQELDHRYWERQNEINREKRKDNANGKSGTSNNNSSNNSGSSNSKGNSAGSSSGSGSSNSKSGSNSSNNSKDKDKSKSKGSSSDKPNPLADKLGADGKLKPEERERRLKGGLCLFCGKAGHVASDCRKRNSAKGRASSTTAAPPYTASAPAAPAVKDTKSGTAKEPFTFFPTSSAIRGSSESIGPFGFRLTAHSSHCRVTSSPSYSQPTPSLPYEPSPKPSTPLPHVSLINAVAFACACRLPGSVLFQLALSGDGSVSARSLATDNPEPVDLSSVPEDYHEFPDVFSKSKADTLAPHHPYDLKIDLEEGAEPPLGRMYSLSPTELQALVPGREYYLIQILFVRKKDGSLRLCVDYRGLNKVTKKDRYPLPLISNLLDAPGKAKVFTKIDLWHLPPGQNRGWRRMENHVPDPLRLRFMNDIFSDLIDISVIVYLDDILIYSSDLASHKEHVKEVLRRLRKHGLYAWPDKCEWHADRVEYLGYILSADGLSMAADKVKIIQDWPEPRKVKDIQSFLGFANFYRRFIYNYSDICVPLTRLTRKGVPFKFSDEAWESFNYLKKAFTTAPVLTQWIPDRPIILETDASDYALAAILSIELTNGEIQLNSTMMSTTRNFSQSMNRSGSGGTTWKALALPSTLLPTTRTLKGGSDYATVNPHNFRPVFTQEQLATSLRASTLITPSLRGAITLDIEKLHADIREALPNDPISAAQLPAPSDTKFTLSPDGLLLLNDRIFVPDVNNLRIRVLQTKHDHPLASHFGQNKTLKLV</sequence>
<feature type="region of interest" description="Disordered" evidence="7">
    <location>
        <begin position="556"/>
        <end position="578"/>
    </location>
</feature>
<feature type="compositionally biased region" description="Low complexity" evidence="7">
    <location>
        <begin position="557"/>
        <end position="566"/>
    </location>
</feature>
<dbReference type="InterPro" id="IPR032549">
    <property type="entry name" value="DUF4939"/>
</dbReference>
<evidence type="ECO:0000256" key="2">
    <source>
        <dbReference type="ARBA" id="ARBA00022670"/>
    </source>
</evidence>
<evidence type="ECO:0000313" key="10">
    <source>
        <dbReference type="Proteomes" id="UP000467700"/>
    </source>
</evidence>
<dbReference type="PANTHER" id="PTHR37984:SF5">
    <property type="entry name" value="PROTEIN NYNRIN-LIKE"/>
    <property type="match status" value="1"/>
</dbReference>
<dbReference type="Pfam" id="PF17919">
    <property type="entry name" value="RT_RNaseH_2"/>
    <property type="match status" value="1"/>
</dbReference>
<dbReference type="InterPro" id="IPR036875">
    <property type="entry name" value="Znf_CCHC_sf"/>
</dbReference>
<feature type="region of interest" description="Disordered" evidence="7">
    <location>
        <begin position="369"/>
        <end position="459"/>
    </location>
</feature>
<keyword evidence="3" id="KW-0064">Aspartyl protease</keyword>
<dbReference type="Proteomes" id="UP000467700">
    <property type="component" value="Unassembled WGS sequence"/>
</dbReference>
<dbReference type="GO" id="GO:0008270">
    <property type="term" value="F:zinc ion binding"/>
    <property type="evidence" value="ECO:0007669"/>
    <property type="project" value="UniProtKB-KW"/>
</dbReference>
<keyword evidence="2" id="KW-0645">Protease</keyword>
<keyword evidence="5" id="KW-0511">Multifunctional enzyme</keyword>
<dbReference type="EMBL" id="CACVBS010000050">
    <property type="protein sequence ID" value="CAA7265735.1"/>
    <property type="molecule type" value="Genomic_DNA"/>
</dbReference>
<evidence type="ECO:0000256" key="3">
    <source>
        <dbReference type="ARBA" id="ARBA00022750"/>
    </source>
</evidence>
<dbReference type="PANTHER" id="PTHR37984">
    <property type="entry name" value="PROTEIN CBG26694"/>
    <property type="match status" value="1"/>
</dbReference>
<evidence type="ECO:0000256" key="1">
    <source>
        <dbReference type="ARBA" id="ARBA00022664"/>
    </source>
</evidence>
<gene>
    <name evidence="9" type="ORF">AAE3_LOCUS7991</name>
</gene>
<dbReference type="Gene3D" id="4.10.60.10">
    <property type="entry name" value="Zinc finger, CCHC-type"/>
    <property type="match status" value="1"/>
</dbReference>
<dbReference type="SUPFAM" id="SSF57756">
    <property type="entry name" value="Retrovirus zinc finger-like domains"/>
    <property type="match status" value="1"/>
</dbReference>
<evidence type="ECO:0000256" key="6">
    <source>
        <dbReference type="PROSITE-ProRule" id="PRU00047"/>
    </source>
</evidence>
<dbReference type="GO" id="GO:0003677">
    <property type="term" value="F:DNA binding"/>
    <property type="evidence" value="ECO:0007669"/>
    <property type="project" value="UniProtKB-KW"/>
</dbReference>
<dbReference type="PROSITE" id="PS50158">
    <property type="entry name" value="ZF_CCHC"/>
    <property type="match status" value="1"/>
</dbReference>
<comment type="caution">
    <text evidence="9">The sequence shown here is derived from an EMBL/GenBank/DDBJ whole genome shotgun (WGS) entry which is preliminary data.</text>
</comment>
<dbReference type="Pfam" id="PF00078">
    <property type="entry name" value="RVT_1"/>
    <property type="match status" value="1"/>
</dbReference>
<keyword evidence="4" id="KW-0238">DNA-binding</keyword>
<feature type="compositionally biased region" description="Low complexity" evidence="7">
    <location>
        <begin position="493"/>
        <end position="511"/>
    </location>
</feature>
<dbReference type="AlphaFoldDB" id="A0A8S0W0U6"/>
<dbReference type="InterPro" id="IPR000477">
    <property type="entry name" value="RT_dom"/>
</dbReference>
<dbReference type="InterPro" id="IPR001878">
    <property type="entry name" value="Znf_CCHC"/>
</dbReference>
<evidence type="ECO:0000256" key="5">
    <source>
        <dbReference type="ARBA" id="ARBA00023268"/>
    </source>
</evidence>
<dbReference type="FunFam" id="3.30.70.270:FF:000020">
    <property type="entry name" value="Transposon Tf2-6 polyprotein-like Protein"/>
    <property type="match status" value="1"/>
</dbReference>
<dbReference type="CDD" id="cd01647">
    <property type="entry name" value="RT_LTR"/>
    <property type="match status" value="1"/>
</dbReference>
<keyword evidence="1" id="KW-0507">mRNA processing</keyword>
<keyword evidence="6" id="KW-0862">Zinc</keyword>
<evidence type="ECO:0000259" key="8">
    <source>
        <dbReference type="PROSITE" id="PS50158"/>
    </source>
</evidence>
<dbReference type="GO" id="GO:0004190">
    <property type="term" value="F:aspartic-type endopeptidase activity"/>
    <property type="evidence" value="ECO:0007669"/>
    <property type="project" value="UniProtKB-KW"/>
</dbReference>
<feature type="compositionally biased region" description="Pro residues" evidence="7">
    <location>
        <begin position="567"/>
        <end position="578"/>
    </location>
</feature>
<proteinExistence type="predicted"/>
<protein>
    <recommendedName>
        <fullName evidence="8">CCHC-type domain-containing protein</fullName>
    </recommendedName>
</protein>
<dbReference type="GO" id="GO:0006397">
    <property type="term" value="P:mRNA processing"/>
    <property type="evidence" value="ECO:0007669"/>
    <property type="project" value="UniProtKB-KW"/>
</dbReference>
<dbReference type="InterPro" id="IPR050951">
    <property type="entry name" value="Retrovirus_Pol_polyprotein"/>
</dbReference>
<organism evidence="9 10">
    <name type="scientific">Cyclocybe aegerita</name>
    <name type="common">Black poplar mushroom</name>
    <name type="synonym">Agrocybe aegerita</name>
    <dbReference type="NCBI Taxonomy" id="1973307"/>
    <lineage>
        <taxon>Eukaryota</taxon>
        <taxon>Fungi</taxon>
        <taxon>Dikarya</taxon>
        <taxon>Basidiomycota</taxon>
        <taxon>Agaricomycotina</taxon>
        <taxon>Agaricomycetes</taxon>
        <taxon>Agaricomycetidae</taxon>
        <taxon>Agaricales</taxon>
        <taxon>Agaricineae</taxon>
        <taxon>Bolbitiaceae</taxon>
        <taxon>Cyclocybe</taxon>
    </lineage>
</organism>
<feature type="compositionally biased region" description="Low complexity" evidence="7">
    <location>
        <begin position="382"/>
        <end position="426"/>
    </location>
</feature>
<dbReference type="Pfam" id="PF16297">
    <property type="entry name" value="DUF4939"/>
    <property type="match status" value="1"/>
</dbReference>
<keyword evidence="6" id="KW-0479">Metal-binding</keyword>
<evidence type="ECO:0000313" key="9">
    <source>
        <dbReference type="EMBL" id="CAA7265735.1"/>
    </source>
</evidence>